<dbReference type="PANTHER" id="PTHR30055:SF234">
    <property type="entry name" value="HTH-TYPE TRANSCRIPTIONAL REGULATOR BETI"/>
    <property type="match status" value="1"/>
</dbReference>
<dbReference type="AlphaFoldDB" id="A0A6S7BMI8"/>
<dbReference type="InterPro" id="IPR050109">
    <property type="entry name" value="HTH-type_TetR-like_transc_reg"/>
</dbReference>
<name>A0A6S7BMI8_9BURK</name>
<evidence type="ECO:0000256" key="1">
    <source>
        <dbReference type="ARBA" id="ARBA00023015"/>
    </source>
</evidence>
<evidence type="ECO:0000256" key="2">
    <source>
        <dbReference type="ARBA" id="ARBA00023125"/>
    </source>
</evidence>
<gene>
    <name evidence="6" type="primary">betI_1</name>
    <name evidence="6" type="ORF">LMG3458_05312</name>
</gene>
<dbReference type="PROSITE" id="PS50977">
    <property type="entry name" value="HTH_TETR_2"/>
    <property type="match status" value="1"/>
</dbReference>
<dbReference type="SUPFAM" id="SSF46689">
    <property type="entry name" value="Homeodomain-like"/>
    <property type="match status" value="1"/>
</dbReference>
<proteinExistence type="predicted"/>
<accession>A0A6S7BMI8</accession>
<dbReference type="Pfam" id="PF00440">
    <property type="entry name" value="TetR_N"/>
    <property type="match status" value="1"/>
</dbReference>
<evidence type="ECO:0000256" key="4">
    <source>
        <dbReference type="PROSITE-ProRule" id="PRU00335"/>
    </source>
</evidence>
<evidence type="ECO:0000256" key="3">
    <source>
        <dbReference type="ARBA" id="ARBA00023163"/>
    </source>
</evidence>
<dbReference type="Gene3D" id="1.10.357.10">
    <property type="entry name" value="Tetracycline Repressor, domain 2"/>
    <property type="match status" value="1"/>
</dbReference>
<dbReference type="GO" id="GO:0000976">
    <property type="term" value="F:transcription cis-regulatory region binding"/>
    <property type="evidence" value="ECO:0007669"/>
    <property type="project" value="TreeGrafter"/>
</dbReference>
<dbReference type="GO" id="GO:0003700">
    <property type="term" value="F:DNA-binding transcription factor activity"/>
    <property type="evidence" value="ECO:0007669"/>
    <property type="project" value="TreeGrafter"/>
</dbReference>
<feature type="DNA-binding region" description="H-T-H motif" evidence="4">
    <location>
        <begin position="43"/>
        <end position="62"/>
    </location>
</feature>
<dbReference type="Proteomes" id="UP000494111">
    <property type="component" value="Unassembled WGS sequence"/>
</dbReference>
<dbReference type="RefSeq" id="WP_175195206.1">
    <property type="nucleotide sequence ID" value="NZ_CADIJO010000027.1"/>
</dbReference>
<keyword evidence="2 4" id="KW-0238">DNA-binding</keyword>
<evidence type="ECO:0000313" key="7">
    <source>
        <dbReference type="Proteomes" id="UP000494111"/>
    </source>
</evidence>
<dbReference type="Pfam" id="PF17938">
    <property type="entry name" value="TetR_C_29"/>
    <property type="match status" value="1"/>
</dbReference>
<feature type="domain" description="HTH tetR-type" evidence="5">
    <location>
        <begin position="20"/>
        <end position="80"/>
    </location>
</feature>
<reference evidence="6 7" key="1">
    <citation type="submission" date="2020-04" db="EMBL/GenBank/DDBJ databases">
        <authorList>
            <person name="De Canck E."/>
        </authorList>
    </citation>
    <scope>NUCLEOTIDE SEQUENCE [LARGE SCALE GENOMIC DNA]</scope>
    <source>
        <strain evidence="6 7">LMG 3458</strain>
    </source>
</reference>
<dbReference type="InterPro" id="IPR041474">
    <property type="entry name" value="NicS_C"/>
</dbReference>
<dbReference type="InterPro" id="IPR001647">
    <property type="entry name" value="HTH_TetR"/>
</dbReference>
<protein>
    <submittedName>
        <fullName evidence="6">HTH-type transcriptional regulator BetI</fullName>
    </submittedName>
</protein>
<evidence type="ECO:0000259" key="5">
    <source>
        <dbReference type="PROSITE" id="PS50977"/>
    </source>
</evidence>
<sequence length="274" mass="29464">MPTSPAPARRPGRPPRPDNAAVRDQLLDTATDLFAAQGVAATRIAHIAERAGVTSAMLHYYFKSRDQLLDAVVLERVVPVISFVWSPVPQTARRVVGPADTARAVITEIVSRLVRCAADRPWLPALWMHEVVNEGGQLRERVLRHLPSQRLQVFAGMIADSQRAGAITPGVEPRLVFLSILGLTLLPLATSSLWRRIWQDDPTAQAIGHEAIAAHAVAMLTGGLFTPITPLTANMAHADTTADARHFAPADSADLAPPDAMADTLLPPTPAPGR</sequence>
<evidence type="ECO:0000313" key="6">
    <source>
        <dbReference type="EMBL" id="CAB3736273.1"/>
    </source>
</evidence>
<dbReference type="InterPro" id="IPR009057">
    <property type="entry name" value="Homeodomain-like_sf"/>
</dbReference>
<dbReference type="EMBL" id="CADIJO010000027">
    <property type="protein sequence ID" value="CAB3736273.1"/>
    <property type="molecule type" value="Genomic_DNA"/>
</dbReference>
<organism evidence="6 7">
    <name type="scientific">Achromobacter deleyi</name>
    <dbReference type="NCBI Taxonomy" id="1353891"/>
    <lineage>
        <taxon>Bacteria</taxon>
        <taxon>Pseudomonadati</taxon>
        <taxon>Pseudomonadota</taxon>
        <taxon>Betaproteobacteria</taxon>
        <taxon>Burkholderiales</taxon>
        <taxon>Alcaligenaceae</taxon>
        <taxon>Achromobacter</taxon>
    </lineage>
</organism>
<dbReference type="SUPFAM" id="SSF48498">
    <property type="entry name" value="Tetracyclin repressor-like, C-terminal domain"/>
    <property type="match status" value="1"/>
</dbReference>
<keyword evidence="1" id="KW-0805">Transcription regulation</keyword>
<dbReference type="PANTHER" id="PTHR30055">
    <property type="entry name" value="HTH-TYPE TRANSCRIPTIONAL REGULATOR RUTR"/>
    <property type="match status" value="1"/>
</dbReference>
<dbReference type="InterPro" id="IPR036271">
    <property type="entry name" value="Tet_transcr_reg_TetR-rel_C_sf"/>
</dbReference>
<dbReference type="PRINTS" id="PR00455">
    <property type="entry name" value="HTHTETR"/>
</dbReference>
<keyword evidence="3" id="KW-0804">Transcription</keyword>